<accession>A0AC35U296</accession>
<evidence type="ECO:0000313" key="2">
    <source>
        <dbReference type="WBParaSite" id="RSKR_0000673500.1"/>
    </source>
</evidence>
<dbReference type="WBParaSite" id="RSKR_0000673500.1">
    <property type="protein sequence ID" value="RSKR_0000673500.1"/>
    <property type="gene ID" value="RSKR_0000673500"/>
</dbReference>
<reference evidence="2" key="1">
    <citation type="submission" date="2016-11" db="UniProtKB">
        <authorList>
            <consortium name="WormBaseParasite"/>
        </authorList>
    </citation>
    <scope>IDENTIFICATION</scope>
    <source>
        <strain evidence="2">KR3021</strain>
    </source>
</reference>
<sequence length="1296" mass="148050">MKGMFVCSVALFGVISLLYSGVCEAASKGGSYGVNNHQFCPPGTNEWHCHPNCRYQIEEPTNECVQASGQDTCFGVAINYKFVNDSFDRSLIEPFKHFAKFPKCWSFLEPLLCAVAFRPCSKRRYLEEMMAEGGVMELREVFPLQLCTDAETHCKDIMGSNMWPHFVKCHDYPQTNISLVQNTGLSKYRRYLFAEHGWCKVNYNNTFATHSLKSTSCQWPYVMKGDGEESTIEPIQDACYLPGISSFYDNIEQYHAFNASVGVFCVFCIVVMGLAVYYLHFKAHVINESYILFVLSTMIGALILYYSIYLAGTTGLWNTTTQFSSNLRKRSSSLGGSGDLCVLQADLLLLLEFFAYNGFCFVVLCSITRPKFAFTSNYLTLRSGGSGKNRNAKISSKLFYLGVNAILSIVMLIPTIQSGAVTVTGVYGVCNVGSLDSHLSKFRFMPLAIVITLTVIFLSLYFVKHSLVVYNLKKTTTNAPYITPFEAKLERVQEWIANAQDKELRRTQSIKSLNSIHFESVTFWSMNLFWILYGVFIILVFFIGATFLQSALILGEPIEAAKINKLQQCVLEKQILGSWDYGEVPISDTNPLTRKSMLPADYFDGCAKLPSLKGQLFPLFFLFLVFPLVPVLPFLSALLVSLVWRGDVGMNEITLNAAKKRKLREGMIFVDAMPRGDIGSGELGASSFINIEETNSLIPICQVGTTISDPKVQPAKNDLFAVDRPEITKIDEVFQQISNDPQLTPQQKTFQRKEVISKMIVDCLAKMQREQLIDRCNFYNTRYNYNQMLAFDHNAPPPNHQDQIRFPTAAEAGLFYPMTFAEVACIDTEYSEMEEEFTPAQIIYNMWLEFDASDMTHLYDNGMSHISVFKKAPNGRYVFLETTSTYKDDAIEKEVYDVLRDNPPQHNPFHEHYESPTYMNDQPIAMNSAQLVQFIHSQPDIFPRHYFGEIEKCDSHAIIRFYFPNNRLYVSYYPPNTLMAMIHNLQLSCQRIMSPTTIDPFGQNYHLMLHVLQMFSIIVDHNPLFYGDISEALLSEQTRTLYLHSDLYKHILPYLVDIETYSVQSDLFTPVYLEDNLSMNIKRLANVVRQRYTVEGDVRLVFQMDSRGSVFVERFNMNLLPHILGYMIDDREPFKRGVIEKVFGIYNARRNHPRHHGPDGSVRPEDTEIYHLYQAVTETITDAIYARNPKLKVFETELLSLVRTYRTNFRIEEDREGDRRNRGGLVGQEQEAEEDLMDHFEEANGQEDDEGTDDGFNSANSDNEHGGNEEDMDPEEEFDDEEGQETEGEEENMNQD</sequence>
<evidence type="ECO:0000313" key="1">
    <source>
        <dbReference type="Proteomes" id="UP000095286"/>
    </source>
</evidence>
<name>A0AC35U296_9BILA</name>
<organism evidence="1 2">
    <name type="scientific">Rhabditophanes sp. KR3021</name>
    <dbReference type="NCBI Taxonomy" id="114890"/>
    <lineage>
        <taxon>Eukaryota</taxon>
        <taxon>Metazoa</taxon>
        <taxon>Ecdysozoa</taxon>
        <taxon>Nematoda</taxon>
        <taxon>Chromadorea</taxon>
        <taxon>Rhabditida</taxon>
        <taxon>Tylenchina</taxon>
        <taxon>Panagrolaimomorpha</taxon>
        <taxon>Strongyloidoidea</taxon>
        <taxon>Alloionematidae</taxon>
        <taxon>Rhabditophanes</taxon>
    </lineage>
</organism>
<dbReference type="Proteomes" id="UP000095286">
    <property type="component" value="Unplaced"/>
</dbReference>
<protein>
    <submittedName>
        <fullName evidence="2">G_PROTEIN_RECEP_F2_4 domain-containing protein</fullName>
    </submittedName>
</protein>
<proteinExistence type="predicted"/>